<name>A0A5N6XNC5_9EURO</name>
<proteinExistence type="predicted"/>
<evidence type="ECO:0000259" key="2">
    <source>
        <dbReference type="Pfam" id="PF08881"/>
    </source>
</evidence>
<dbReference type="InterPro" id="IPR036673">
    <property type="entry name" value="Cyanovirin-N_sf"/>
</dbReference>
<accession>A0A5N6XNC5</accession>
<sequence length="137" mass="15391">MYQRLMLFCFALATSVAANQFLTTCWNPGLTTDGRTLIAECTYKHENKTEQVFKSAVDLNRCLRFNDDGDLAPAANGFFRDKVQLCQLEHPATLNCSRKDKGRVTFELNNVVFNDDGILGCTNYTGVPIESIMKHSD</sequence>
<feature type="signal peptide" evidence="1">
    <location>
        <begin position="1"/>
        <end position="18"/>
    </location>
</feature>
<dbReference type="OrthoDB" id="4672515at2759"/>
<evidence type="ECO:0000313" key="3">
    <source>
        <dbReference type="EMBL" id="KAE8334744.1"/>
    </source>
</evidence>
<dbReference type="Gene3D" id="2.30.60.10">
    <property type="entry name" value="Cyanovirin-N"/>
    <property type="match status" value="1"/>
</dbReference>
<dbReference type="Pfam" id="PF08881">
    <property type="entry name" value="CVNH"/>
    <property type="match status" value="1"/>
</dbReference>
<keyword evidence="1" id="KW-0732">Signal</keyword>
<gene>
    <name evidence="3" type="ORF">BDV24DRAFT_169867</name>
</gene>
<dbReference type="InterPro" id="IPR011058">
    <property type="entry name" value="Cyanovirin-N"/>
</dbReference>
<feature type="chain" id="PRO_5024880793" description="Cyanovirin-N domain-containing protein" evidence="1">
    <location>
        <begin position="19"/>
        <end position="137"/>
    </location>
</feature>
<feature type="domain" description="Cyanovirin-N" evidence="2">
    <location>
        <begin position="21"/>
        <end position="119"/>
    </location>
</feature>
<dbReference type="Proteomes" id="UP000325558">
    <property type="component" value="Unassembled WGS sequence"/>
</dbReference>
<organism evidence="3">
    <name type="scientific">Aspergillus arachidicola</name>
    <dbReference type="NCBI Taxonomy" id="656916"/>
    <lineage>
        <taxon>Eukaryota</taxon>
        <taxon>Fungi</taxon>
        <taxon>Dikarya</taxon>
        <taxon>Ascomycota</taxon>
        <taxon>Pezizomycotina</taxon>
        <taxon>Eurotiomycetes</taxon>
        <taxon>Eurotiomycetidae</taxon>
        <taxon>Eurotiales</taxon>
        <taxon>Aspergillaceae</taxon>
        <taxon>Aspergillus</taxon>
        <taxon>Aspergillus subgen. Circumdati</taxon>
    </lineage>
</organism>
<reference evidence="3" key="1">
    <citation type="submission" date="2019-04" db="EMBL/GenBank/DDBJ databases">
        <title>Friends and foes A comparative genomics study of 23 Aspergillus species from section Flavi.</title>
        <authorList>
            <consortium name="DOE Joint Genome Institute"/>
            <person name="Kjaerbolling I."/>
            <person name="Vesth T."/>
            <person name="Frisvad J.C."/>
            <person name="Nybo J.L."/>
            <person name="Theobald S."/>
            <person name="Kildgaard S."/>
            <person name="Isbrandt T."/>
            <person name="Kuo A."/>
            <person name="Sato A."/>
            <person name="Lyhne E.K."/>
            <person name="Kogle M.E."/>
            <person name="Wiebenga A."/>
            <person name="Kun R.S."/>
            <person name="Lubbers R.J."/>
            <person name="Makela M.R."/>
            <person name="Barry K."/>
            <person name="Chovatia M."/>
            <person name="Clum A."/>
            <person name="Daum C."/>
            <person name="Haridas S."/>
            <person name="He G."/>
            <person name="LaButti K."/>
            <person name="Lipzen A."/>
            <person name="Mondo S."/>
            <person name="Riley R."/>
            <person name="Salamov A."/>
            <person name="Simmons B.A."/>
            <person name="Magnuson J.K."/>
            <person name="Henrissat B."/>
            <person name="Mortensen U.H."/>
            <person name="Larsen T.O."/>
            <person name="Devries R.P."/>
            <person name="Grigoriev I.V."/>
            <person name="Machida M."/>
            <person name="Baker S.E."/>
            <person name="Andersen M.R."/>
        </authorList>
    </citation>
    <scope>NUCLEOTIDE SEQUENCE</scope>
    <source>
        <strain evidence="3">CBS 117612</strain>
    </source>
</reference>
<dbReference type="SUPFAM" id="SSF51322">
    <property type="entry name" value="Cyanovirin-N"/>
    <property type="match status" value="1"/>
</dbReference>
<dbReference type="EMBL" id="ML737248">
    <property type="protein sequence ID" value="KAE8334744.1"/>
    <property type="molecule type" value="Genomic_DNA"/>
</dbReference>
<evidence type="ECO:0000256" key="1">
    <source>
        <dbReference type="SAM" id="SignalP"/>
    </source>
</evidence>
<dbReference type="AlphaFoldDB" id="A0A5N6XNC5"/>
<protein>
    <recommendedName>
        <fullName evidence="2">Cyanovirin-N domain-containing protein</fullName>
    </recommendedName>
</protein>